<dbReference type="OrthoDB" id="2564657at2759"/>
<evidence type="ECO:0000256" key="1">
    <source>
        <dbReference type="SAM" id="MobiDB-lite"/>
    </source>
</evidence>
<feature type="compositionally biased region" description="Low complexity" evidence="1">
    <location>
        <begin position="35"/>
        <end position="69"/>
    </location>
</feature>
<reference evidence="2 3" key="1">
    <citation type="submission" date="2018-11" db="EMBL/GenBank/DDBJ databases">
        <title>Genome sequence of Saitozyma podzolica DSM 27192.</title>
        <authorList>
            <person name="Aliyu H."/>
            <person name="Gorte O."/>
            <person name="Ochsenreither K."/>
        </authorList>
    </citation>
    <scope>NUCLEOTIDE SEQUENCE [LARGE SCALE GENOMIC DNA]</scope>
    <source>
        <strain evidence="2 3">DSM 27192</strain>
    </source>
</reference>
<comment type="caution">
    <text evidence="2">The sequence shown here is derived from an EMBL/GenBank/DDBJ whole genome shotgun (WGS) entry which is preliminary data.</text>
</comment>
<evidence type="ECO:0000313" key="3">
    <source>
        <dbReference type="Proteomes" id="UP000279259"/>
    </source>
</evidence>
<sequence>MSTKHQSNEIMPFRPASSLMETPIKRERSSSLAFPSDSTTTTPMTPMTPTAPAPSSAPKKSKGTTPSSHSKVKTKGETRTTKTTPKGGGGGDGWTPQRRIKLFEAYQEVAAVKWGGCRREGITGKQCREQWQRATGKRIRNALAED</sequence>
<evidence type="ECO:0008006" key="4">
    <source>
        <dbReference type="Google" id="ProtNLM"/>
    </source>
</evidence>
<feature type="region of interest" description="Disordered" evidence="1">
    <location>
        <begin position="1"/>
        <end position="96"/>
    </location>
</feature>
<keyword evidence="3" id="KW-1185">Reference proteome</keyword>
<dbReference type="Proteomes" id="UP000279259">
    <property type="component" value="Unassembled WGS sequence"/>
</dbReference>
<dbReference type="AlphaFoldDB" id="A0A427XYP5"/>
<evidence type="ECO:0000313" key="2">
    <source>
        <dbReference type="EMBL" id="RSH84008.1"/>
    </source>
</evidence>
<gene>
    <name evidence="2" type="ORF">EHS25_005253</name>
</gene>
<proteinExistence type="predicted"/>
<organism evidence="2 3">
    <name type="scientific">Saitozyma podzolica</name>
    <dbReference type="NCBI Taxonomy" id="1890683"/>
    <lineage>
        <taxon>Eukaryota</taxon>
        <taxon>Fungi</taxon>
        <taxon>Dikarya</taxon>
        <taxon>Basidiomycota</taxon>
        <taxon>Agaricomycotina</taxon>
        <taxon>Tremellomycetes</taxon>
        <taxon>Tremellales</taxon>
        <taxon>Trimorphomycetaceae</taxon>
        <taxon>Saitozyma</taxon>
    </lineage>
</organism>
<protein>
    <recommendedName>
        <fullName evidence="4">Myb-like domain-containing protein</fullName>
    </recommendedName>
</protein>
<name>A0A427XYP5_9TREE</name>
<accession>A0A427XYP5</accession>
<dbReference type="EMBL" id="RSCD01000022">
    <property type="protein sequence ID" value="RSH84008.1"/>
    <property type="molecule type" value="Genomic_DNA"/>
</dbReference>